<dbReference type="EMBL" id="JBJKFK010008845">
    <property type="protein sequence ID" value="KAL3306963.1"/>
    <property type="molecule type" value="Genomic_DNA"/>
</dbReference>
<evidence type="ECO:0000313" key="2">
    <source>
        <dbReference type="Proteomes" id="UP001626550"/>
    </source>
</evidence>
<feature type="non-terminal residue" evidence="1">
    <location>
        <position position="101"/>
    </location>
</feature>
<comment type="caution">
    <text evidence="1">The sequence shown here is derived from an EMBL/GenBank/DDBJ whole genome shotgun (WGS) entry which is preliminary data.</text>
</comment>
<name>A0ABD2PJ95_9PLAT</name>
<reference evidence="1 2" key="1">
    <citation type="submission" date="2024-11" db="EMBL/GenBank/DDBJ databases">
        <title>Adaptive evolution of stress response genes in parasites aligns with host niche diversity.</title>
        <authorList>
            <person name="Hahn C."/>
            <person name="Resl P."/>
        </authorList>
    </citation>
    <scope>NUCLEOTIDE SEQUENCE [LARGE SCALE GENOMIC DNA]</scope>
    <source>
        <strain evidence="1">EGGRZ-B1_66</strain>
        <tissue evidence="1">Body</tissue>
    </source>
</reference>
<dbReference type="AlphaFoldDB" id="A0ABD2PJ95"/>
<proteinExistence type="predicted"/>
<keyword evidence="2" id="KW-1185">Reference proteome</keyword>
<evidence type="ECO:0000313" key="1">
    <source>
        <dbReference type="EMBL" id="KAL3306963.1"/>
    </source>
</evidence>
<organism evidence="1 2">
    <name type="scientific">Cichlidogyrus casuarinus</name>
    <dbReference type="NCBI Taxonomy" id="1844966"/>
    <lineage>
        <taxon>Eukaryota</taxon>
        <taxon>Metazoa</taxon>
        <taxon>Spiralia</taxon>
        <taxon>Lophotrochozoa</taxon>
        <taxon>Platyhelminthes</taxon>
        <taxon>Monogenea</taxon>
        <taxon>Monopisthocotylea</taxon>
        <taxon>Dactylogyridea</taxon>
        <taxon>Ancyrocephalidae</taxon>
        <taxon>Cichlidogyrus</taxon>
    </lineage>
</organism>
<gene>
    <name evidence="1" type="ORF">Ciccas_014538</name>
</gene>
<sequence length="101" mass="11511">MKKLNEDVVKNLASQQLQISNLQNTSKDMEIAIRCDLRDPNQVGSLSEKQMCLAEGLVQKSAEFALREERRACLILLYWPENGKNETDTLRQACLSQGFPR</sequence>
<dbReference type="Proteomes" id="UP001626550">
    <property type="component" value="Unassembled WGS sequence"/>
</dbReference>
<accession>A0ABD2PJ95</accession>
<protein>
    <submittedName>
        <fullName evidence="1">Uncharacterized protein</fullName>
    </submittedName>
</protein>